<reference evidence="2" key="1">
    <citation type="submission" date="2023-06" db="EMBL/GenBank/DDBJ databases">
        <title>Multi-omics analyses reveal the molecular pathogenesis toolkit of Lasiodiplodia hormozganensis, a cross-kingdom pathogen.</title>
        <authorList>
            <person name="Felix C."/>
            <person name="Meneses R."/>
            <person name="Goncalves M.F.M."/>
            <person name="Tilleman L."/>
            <person name="Duarte A.S."/>
            <person name="Jorrin-Novo J.V."/>
            <person name="Van De Peer Y."/>
            <person name="Deforce D."/>
            <person name="Van Nieuwerburgh F."/>
            <person name="Esteves A.C."/>
            <person name="Alves A."/>
        </authorList>
    </citation>
    <scope>NUCLEOTIDE SEQUENCE</scope>
    <source>
        <strain evidence="2">CBS 339.90</strain>
    </source>
</reference>
<organism evidence="2 3">
    <name type="scientific">Lasiodiplodia hormozganensis</name>
    <dbReference type="NCBI Taxonomy" id="869390"/>
    <lineage>
        <taxon>Eukaryota</taxon>
        <taxon>Fungi</taxon>
        <taxon>Dikarya</taxon>
        <taxon>Ascomycota</taxon>
        <taxon>Pezizomycotina</taxon>
        <taxon>Dothideomycetes</taxon>
        <taxon>Dothideomycetes incertae sedis</taxon>
        <taxon>Botryosphaeriales</taxon>
        <taxon>Botryosphaeriaceae</taxon>
        <taxon>Lasiodiplodia</taxon>
    </lineage>
</organism>
<dbReference type="EMBL" id="JAUJDW010000121">
    <property type="protein sequence ID" value="KAK0637599.1"/>
    <property type="molecule type" value="Genomic_DNA"/>
</dbReference>
<keyword evidence="3" id="KW-1185">Reference proteome</keyword>
<dbReference type="AlphaFoldDB" id="A0AA39XPA0"/>
<comment type="caution">
    <text evidence="2">The sequence shown here is derived from an EMBL/GenBank/DDBJ whole genome shotgun (WGS) entry which is preliminary data.</text>
</comment>
<name>A0AA39XPA0_9PEZI</name>
<dbReference type="Proteomes" id="UP001175001">
    <property type="component" value="Unassembled WGS sequence"/>
</dbReference>
<evidence type="ECO:0000313" key="2">
    <source>
        <dbReference type="EMBL" id="KAK0637599.1"/>
    </source>
</evidence>
<evidence type="ECO:0000313" key="3">
    <source>
        <dbReference type="Proteomes" id="UP001175001"/>
    </source>
</evidence>
<gene>
    <name evidence="2" type="ORF">DIS24_g10656</name>
</gene>
<accession>A0AA39XPA0</accession>
<feature type="region of interest" description="Disordered" evidence="1">
    <location>
        <begin position="40"/>
        <end position="61"/>
    </location>
</feature>
<sequence length="123" mass="13563">MSGPGESILESIHLGLIFDHNPVAFLDRGPRQCARLDYPSLKQTSAPQERAGLTKHTKPAVRGNQKVTIGDHVGGVPVLTVLRKQEILVAHEITDEERVSKPTAHVVHKKYSGILIPSRPHER</sequence>
<evidence type="ECO:0000256" key="1">
    <source>
        <dbReference type="SAM" id="MobiDB-lite"/>
    </source>
</evidence>
<protein>
    <submittedName>
        <fullName evidence="2">Uncharacterized protein</fullName>
    </submittedName>
</protein>
<proteinExistence type="predicted"/>